<organism evidence="2">
    <name type="scientific">Blumeria graminis f. sp. tritici 96224</name>
    <dbReference type="NCBI Taxonomy" id="1268274"/>
    <lineage>
        <taxon>Eukaryota</taxon>
        <taxon>Fungi</taxon>
        <taxon>Dikarya</taxon>
        <taxon>Ascomycota</taxon>
        <taxon>Pezizomycotina</taxon>
        <taxon>Leotiomycetes</taxon>
        <taxon>Erysiphales</taxon>
        <taxon>Erysiphaceae</taxon>
        <taxon>Blumeria</taxon>
    </lineage>
</organism>
<proteinExistence type="predicted"/>
<keyword evidence="1" id="KW-0732">Signal</keyword>
<protein>
    <submittedName>
        <fullName evidence="2">BgtE-20030</fullName>
    </submittedName>
</protein>
<accession>A0A381LC49</accession>
<evidence type="ECO:0000313" key="2">
    <source>
        <dbReference type="EMBL" id="SUZ11514.1"/>
    </source>
</evidence>
<reference evidence="2" key="1">
    <citation type="submission" date="2018-07" db="EMBL/GenBank/DDBJ databases">
        <authorList>
            <person name="Quirk P.G."/>
            <person name="Krulwich T.A."/>
        </authorList>
    </citation>
    <scope>NUCLEOTIDE SEQUENCE</scope>
    <source>
        <strain evidence="2">96224</strain>
    </source>
</reference>
<feature type="signal peptide" evidence="1">
    <location>
        <begin position="1"/>
        <end position="24"/>
    </location>
</feature>
<dbReference type="AlphaFoldDB" id="A0A381LC49"/>
<gene>
    <name evidence="2" type="ORF">BGT96224V2_LOCUS4679</name>
</gene>
<sequence>MKFLSAASTAALVGLLVLMPAAHGEPYFKCSEGHHFTISEAENERKFCHELNALSGDPLGPNGEVLKTSRSRRYRNDGSSIAYILQLIDLAPFFRVYEKPYSVWEQCIYHDET</sequence>
<evidence type="ECO:0000256" key="1">
    <source>
        <dbReference type="SAM" id="SignalP"/>
    </source>
</evidence>
<feature type="chain" id="PRO_5016797662" evidence="1">
    <location>
        <begin position="25"/>
        <end position="113"/>
    </location>
</feature>
<name>A0A381LC49_BLUGR</name>
<dbReference type="EMBL" id="UIGY01000128">
    <property type="protein sequence ID" value="SUZ11514.1"/>
    <property type="molecule type" value="Genomic_DNA"/>
</dbReference>